<dbReference type="AlphaFoldDB" id="A0A8H1QWE0"/>
<protein>
    <recommendedName>
        <fullName evidence="4">SMP-30/Gluconolactonase/LRE-like region domain-containing protein</fullName>
    </recommendedName>
</protein>
<evidence type="ECO:0000313" key="3">
    <source>
        <dbReference type="Proteomes" id="UP000298111"/>
    </source>
</evidence>
<dbReference type="PANTHER" id="PTHR40274:SF4">
    <property type="entry name" value="BLL1406 PROTEIN"/>
    <property type="match status" value="1"/>
</dbReference>
<dbReference type="GeneID" id="75180453"/>
<dbReference type="Proteomes" id="UP000298111">
    <property type="component" value="Unassembled WGS sequence"/>
</dbReference>
<feature type="region of interest" description="Disordered" evidence="1">
    <location>
        <begin position="1"/>
        <end position="20"/>
    </location>
</feature>
<dbReference type="InterPro" id="IPR051344">
    <property type="entry name" value="Vgb"/>
</dbReference>
<reference evidence="2 3" key="1">
    <citation type="submission" date="2018-10" db="EMBL/GenBank/DDBJ databases">
        <title>Isolation of pseudouridimycin from Streptomyces albus DSM 40763.</title>
        <authorList>
            <person name="Rosenqvist P."/>
            <person name="Metsae-Ketelae M."/>
            <person name="Virta P."/>
        </authorList>
    </citation>
    <scope>NUCLEOTIDE SEQUENCE [LARGE SCALE GENOMIC DNA]</scope>
    <source>
        <strain evidence="2 3">DSM 40763</strain>
    </source>
</reference>
<gene>
    <name evidence="2" type="ORF">D8771_09705</name>
</gene>
<comment type="caution">
    <text evidence="2">The sequence shown here is derived from an EMBL/GenBank/DDBJ whole genome shotgun (WGS) entry which is preliminary data.</text>
</comment>
<dbReference type="PANTHER" id="PTHR40274">
    <property type="entry name" value="VIRGINIAMYCIN B LYASE"/>
    <property type="match status" value="1"/>
</dbReference>
<evidence type="ECO:0000313" key="2">
    <source>
        <dbReference type="EMBL" id="TGG85452.1"/>
    </source>
</evidence>
<evidence type="ECO:0000256" key="1">
    <source>
        <dbReference type="SAM" id="MobiDB-lite"/>
    </source>
</evidence>
<evidence type="ECO:0008006" key="4">
    <source>
        <dbReference type="Google" id="ProtNLM"/>
    </source>
</evidence>
<organism evidence="2 3">
    <name type="scientific">Streptomyces albus</name>
    <dbReference type="NCBI Taxonomy" id="1888"/>
    <lineage>
        <taxon>Bacteria</taxon>
        <taxon>Bacillati</taxon>
        <taxon>Actinomycetota</taxon>
        <taxon>Actinomycetes</taxon>
        <taxon>Kitasatosporales</taxon>
        <taxon>Streptomycetaceae</taxon>
        <taxon>Streptomyces</taxon>
    </lineage>
</organism>
<dbReference type="EMBL" id="RCIY01000044">
    <property type="protein sequence ID" value="TGG85452.1"/>
    <property type="molecule type" value="Genomic_DNA"/>
</dbReference>
<dbReference type="Gene3D" id="2.120.10.30">
    <property type="entry name" value="TolB, C-terminal domain"/>
    <property type="match status" value="3"/>
</dbReference>
<dbReference type="SUPFAM" id="SSF63825">
    <property type="entry name" value="YWTD domain"/>
    <property type="match status" value="2"/>
</dbReference>
<sequence length="567" mass="59311">MTEAAAWARPSRFDDSGNRRPTCARWRAERLNPPHRLWGSNGVAFGPDGRLYVAEYLAGRISAVDPATGDVDVVVPMDSPVQSPDDLAFGADGSMYIADLVPGRVWRRSPEGAYTLVSDRVRMPNGITCVGDRLFVNEMLPGGRLVELFPDGGDPVVLTDDLAMGNAMQRGPDGHLYYPHMLTGEVWRIPADGGQAEVVARQVHEPVAVRFDRGGVLHVLSRGVEGIVTRIDLHGSGSRTQVVSGLTGLDNAAFDGENRMFVSSYAGGGITELRPDGRTREIVPRGLGGPYGVTVDLGGTVYAGDHYRLATPAATHEGEPVRLPAASGTGGGVASLTFLPPFVHGVVAAGGLVHSTSQYGEVHTHDLAHDTTRLRAKGLDEPRGIAVAPDSSLVVAEAGAARIVTVDASDTVTVLAEGAGRPVDVALDAEGGVYVSDESHGAVLRVEDGELRTVVDGLGAPQGLAVLGDELFVVEAAYRRLRSVSLTTAESRIDAEDLPLGPPPGTVPRARPALFAHGMPGVPRLFAGLAAAPDGSLLLAANGEGTVLRFTPVREGRPEDPGAAPGT</sequence>
<dbReference type="RefSeq" id="WP_135566869.1">
    <property type="nucleotide sequence ID" value="NZ_CP103060.1"/>
</dbReference>
<name>A0A8H1QWE0_9ACTN</name>
<dbReference type="InterPro" id="IPR011042">
    <property type="entry name" value="6-blade_b-propeller_TolB-like"/>
</dbReference>
<proteinExistence type="predicted"/>
<accession>A0A8H1QWE0</accession>